<proteinExistence type="inferred from homology"/>
<dbReference type="InterPro" id="IPR044587">
    <property type="entry name" value="HSP21-like"/>
</dbReference>
<feature type="domain" description="SHSP" evidence="5">
    <location>
        <begin position="57"/>
        <end position="167"/>
    </location>
</feature>
<comment type="caution">
    <text evidence="6">The sequence shown here is derived from an EMBL/GenBank/DDBJ whole genome shotgun (WGS) entry which is preliminary data.</text>
</comment>
<gene>
    <name evidence="6" type="ORF">GCM10009090_03360</name>
</gene>
<feature type="compositionally biased region" description="Polar residues" evidence="4">
    <location>
        <begin position="1"/>
        <end position="18"/>
    </location>
</feature>
<feature type="region of interest" description="Disordered" evidence="4">
    <location>
        <begin position="1"/>
        <end position="23"/>
    </location>
</feature>
<protein>
    <submittedName>
        <fullName evidence="6">Molecular chaperone Hsp20</fullName>
    </submittedName>
</protein>
<dbReference type="PANTHER" id="PTHR46733">
    <property type="entry name" value="26.5 KDA HEAT SHOCK PROTEIN, MITOCHONDRIAL"/>
    <property type="match status" value="1"/>
</dbReference>
<dbReference type="Gene3D" id="2.60.40.790">
    <property type="match status" value="1"/>
</dbReference>
<evidence type="ECO:0000256" key="4">
    <source>
        <dbReference type="SAM" id="MobiDB-lite"/>
    </source>
</evidence>
<dbReference type="CDD" id="cd06464">
    <property type="entry name" value="ACD_sHsps-like"/>
    <property type="match status" value="1"/>
</dbReference>
<evidence type="ECO:0000256" key="3">
    <source>
        <dbReference type="RuleBase" id="RU003616"/>
    </source>
</evidence>
<comment type="similarity">
    <text evidence="2 3">Belongs to the small heat shock protein (HSP20) family.</text>
</comment>
<dbReference type="RefSeq" id="WP_434026314.1">
    <property type="nucleotide sequence ID" value="NZ_BNBA01000002.1"/>
</dbReference>
<reference evidence="6" key="1">
    <citation type="journal article" date="2014" name="Int. J. Syst. Evol. Microbiol.">
        <title>Complete genome sequence of Corynebacterium casei LMG S-19264T (=DSM 44701T), isolated from a smear-ripened cheese.</title>
        <authorList>
            <consortium name="US DOE Joint Genome Institute (JGI-PGF)"/>
            <person name="Walter F."/>
            <person name="Albersmeier A."/>
            <person name="Kalinowski J."/>
            <person name="Ruckert C."/>
        </authorList>
    </citation>
    <scope>NUCLEOTIDE SEQUENCE</scope>
    <source>
        <strain evidence="6">JCM 13306</strain>
    </source>
</reference>
<dbReference type="EMBL" id="BNBA01000002">
    <property type="protein sequence ID" value="GHH47226.1"/>
    <property type="molecule type" value="Genomic_DNA"/>
</dbReference>
<dbReference type="InterPro" id="IPR008978">
    <property type="entry name" value="HSP20-like_chaperone"/>
</dbReference>
<sequence>MSVSQLIPWNRNRGNSPQPLARDARDPFVSLHREMNRLFDELWRQADELLPRGENAGMPAAGWPSVDLVERDREIVVSAELPGLQEKDVEVLVENGQLVLRGERRGERDDPARRIGERWYGRFERRIPLDVEVEVDAARAEFRDGVLSVSLPKSGSALARPVRIPIERAA</sequence>
<name>A0A919KGW4_9XANT</name>
<evidence type="ECO:0000313" key="7">
    <source>
        <dbReference type="Proteomes" id="UP000623958"/>
    </source>
</evidence>
<evidence type="ECO:0000256" key="2">
    <source>
        <dbReference type="PROSITE-ProRule" id="PRU00285"/>
    </source>
</evidence>
<reference evidence="6" key="2">
    <citation type="submission" date="2020-09" db="EMBL/GenBank/DDBJ databases">
        <authorList>
            <person name="Sun Q."/>
            <person name="Ohkuma M."/>
        </authorList>
    </citation>
    <scope>NUCLEOTIDE SEQUENCE</scope>
    <source>
        <strain evidence="6">JCM 13306</strain>
    </source>
</reference>
<organism evidence="6 7">
    <name type="scientific">Xanthomonas boreopolis</name>
    <dbReference type="NCBI Taxonomy" id="86183"/>
    <lineage>
        <taxon>Bacteria</taxon>
        <taxon>Pseudomonadati</taxon>
        <taxon>Pseudomonadota</taxon>
        <taxon>Gammaproteobacteria</taxon>
        <taxon>Lysobacterales</taxon>
        <taxon>Lysobacteraceae</taxon>
        <taxon>Xanthomonas</taxon>
    </lineage>
</organism>
<evidence type="ECO:0000313" key="6">
    <source>
        <dbReference type="EMBL" id="GHH47226.1"/>
    </source>
</evidence>
<evidence type="ECO:0000256" key="1">
    <source>
        <dbReference type="ARBA" id="ARBA00023016"/>
    </source>
</evidence>
<dbReference type="InterPro" id="IPR002068">
    <property type="entry name" value="A-crystallin/Hsp20_dom"/>
</dbReference>
<dbReference type="Proteomes" id="UP000623958">
    <property type="component" value="Unassembled WGS sequence"/>
</dbReference>
<dbReference type="SUPFAM" id="SSF49764">
    <property type="entry name" value="HSP20-like chaperones"/>
    <property type="match status" value="1"/>
</dbReference>
<dbReference type="Pfam" id="PF00011">
    <property type="entry name" value="HSP20"/>
    <property type="match status" value="1"/>
</dbReference>
<accession>A0A919KGW4</accession>
<dbReference type="GO" id="GO:0009408">
    <property type="term" value="P:response to heat"/>
    <property type="evidence" value="ECO:0007669"/>
    <property type="project" value="InterPro"/>
</dbReference>
<keyword evidence="7" id="KW-1185">Reference proteome</keyword>
<dbReference type="PANTHER" id="PTHR46733:SF4">
    <property type="entry name" value="HEAT SHOCK PROTEIN 21, CHLOROPLASTIC"/>
    <property type="match status" value="1"/>
</dbReference>
<evidence type="ECO:0000259" key="5">
    <source>
        <dbReference type="PROSITE" id="PS01031"/>
    </source>
</evidence>
<dbReference type="AlphaFoldDB" id="A0A919KGW4"/>
<dbReference type="PROSITE" id="PS01031">
    <property type="entry name" value="SHSP"/>
    <property type="match status" value="1"/>
</dbReference>
<keyword evidence="1" id="KW-0346">Stress response</keyword>